<protein>
    <submittedName>
        <fullName evidence="1">Uncharacterized protein</fullName>
    </submittedName>
</protein>
<evidence type="ECO:0000313" key="1">
    <source>
        <dbReference type="EMBL" id="GIY42910.1"/>
    </source>
</evidence>
<accession>A0AAV4TA13</accession>
<proteinExistence type="predicted"/>
<name>A0AAV4TA13_CAEEX</name>
<reference evidence="1 2" key="1">
    <citation type="submission" date="2021-06" db="EMBL/GenBank/DDBJ databases">
        <title>Caerostris extrusa draft genome.</title>
        <authorList>
            <person name="Kono N."/>
            <person name="Arakawa K."/>
        </authorList>
    </citation>
    <scope>NUCLEOTIDE SEQUENCE [LARGE SCALE GENOMIC DNA]</scope>
</reference>
<gene>
    <name evidence="1" type="ORF">CEXT_608351</name>
</gene>
<keyword evidence="2" id="KW-1185">Reference proteome</keyword>
<dbReference type="Proteomes" id="UP001054945">
    <property type="component" value="Unassembled WGS sequence"/>
</dbReference>
<sequence length="105" mass="12085">MTIPDPSSPFSVYSFNPDLDVERCSTRCIPPPSLAAVPNRPKPHWLIFTTTDGHRRRLRGVTVREPIVVRARRTKDLIPTMDTILSFEESEMIGDYGRQYAWLKI</sequence>
<comment type="caution">
    <text evidence="1">The sequence shown here is derived from an EMBL/GenBank/DDBJ whole genome shotgun (WGS) entry which is preliminary data.</text>
</comment>
<evidence type="ECO:0000313" key="2">
    <source>
        <dbReference type="Proteomes" id="UP001054945"/>
    </source>
</evidence>
<dbReference type="AlphaFoldDB" id="A0AAV4TA13"/>
<organism evidence="1 2">
    <name type="scientific">Caerostris extrusa</name>
    <name type="common">Bark spider</name>
    <name type="synonym">Caerostris bankana</name>
    <dbReference type="NCBI Taxonomy" id="172846"/>
    <lineage>
        <taxon>Eukaryota</taxon>
        <taxon>Metazoa</taxon>
        <taxon>Ecdysozoa</taxon>
        <taxon>Arthropoda</taxon>
        <taxon>Chelicerata</taxon>
        <taxon>Arachnida</taxon>
        <taxon>Araneae</taxon>
        <taxon>Araneomorphae</taxon>
        <taxon>Entelegynae</taxon>
        <taxon>Araneoidea</taxon>
        <taxon>Araneidae</taxon>
        <taxon>Caerostris</taxon>
    </lineage>
</organism>
<dbReference type="EMBL" id="BPLR01010909">
    <property type="protein sequence ID" value="GIY42910.1"/>
    <property type="molecule type" value="Genomic_DNA"/>
</dbReference>